<keyword evidence="5" id="KW-1185">Reference proteome</keyword>
<feature type="domain" description="LXG" evidence="3">
    <location>
        <begin position="3"/>
        <end position="141"/>
    </location>
</feature>
<feature type="coiled-coil region" evidence="2">
    <location>
        <begin position="159"/>
        <end position="186"/>
    </location>
</feature>
<dbReference type="PANTHER" id="PTHR34976">
    <property type="entry name" value="RIBONUCLEASE YQCG-RELATED"/>
    <property type="match status" value="1"/>
</dbReference>
<keyword evidence="2" id="KW-0175">Coiled coil</keyword>
<dbReference type="PANTHER" id="PTHR34976:SF2">
    <property type="entry name" value="TYPE VII SECRETION SYSTEM PROTEIN ESSD"/>
    <property type="match status" value="1"/>
</dbReference>
<gene>
    <name evidence="4" type="ORF">GCM10007968_03970</name>
</gene>
<dbReference type="EMBL" id="BMOK01000001">
    <property type="protein sequence ID" value="GGL43271.1"/>
    <property type="molecule type" value="Genomic_DNA"/>
</dbReference>
<comment type="similarity">
    <text evidence="1">In the N-terminal section; belongs to the LXG family.</text>
</comment>
<organism evidence="4 5">
    <name type="scientific">Sporolactobacillus putidus</name>
    <dbReference type="NCBI Taxonomy" id="492735"/>
    <lineage>
        <taxon>Bacteria</taxon>
        <taxon>Bacillati</taxon>
        <taxon>Bacillota</taxon>
        <taxon>Bacilli</taxon>
        <taxon>Bacillales</taxon>
        <taxon>Sporolactobacillaceae</taxon>
        <taxon>Sporolactobacillus</taxon>
    </lineage>
</organism>
<reference evidence="4" key="2">
    <citation type="submission" date="2020-09" db="EMBL/GenBank/DDBJ databases">
        <authorList>
            <person name="Sun Q."/>
            <person name="Ohkuma M."/>
        </authorList>
    </citation>
    <scope>NUCLEOTIDE SEQUENCE</scope>
    <source>
        <strain evidence="4">JCM 15325</strain>
    </source>
</reference>
<comment type="caution">
    <text evidence="4">The sequence shown here is derived from an EMBL/GenBank/DDBJ whole genome shotgun (WGS) entry which is preliminary data.</text>
</comment>
<dbReference type="Proteomes" id="UP000654670">
    <property type="component" value="Unassembled WGS sequence"/>
</dbReference>
<accession>A0A917RXS7</accession>
<sequence>MNVVDAWLRLINKQIAFLNGLSGEIDDKSLGGDTFVQMPFLEQDLANGHYRSKAMVAQQKEDIGQILRSISDLVPMNVFSTHNVDQALDEADHERNRMIHDVQGLDRELTTEYRQVMEDVPAIAALYGELIQATRQGADIQPMHFNARAYHDSKIYQLQGELEKAAQSYLDEKKQQEKAREVKKEEEDRVDSVLQTAYSLVQLGQKINDGIATGLLDAGKDTILGLWATVTTSPVEVIGNVVNAALHPVRTYDIIKTAIVQSYERDMVHGNAYTRSRWITYALAMVATSVVGTKGVDKVGKAADLAELSSKAGTIKTASKMATHDLWPQNGLQTALAGAGGTPYNVINSTGLRDKLLGVARQNQGTGSFDPLNQARSLIQQMSVKKVSGSKRVSKANPEKVVNALTNYKSRRWTFGSAEFVLDKSGMKHILERHHAEYWDGSIKSMQTFLDENMSIDDITNIVSKVLKQNREKLIEKGTTGMYQVEGIYRRVDYVVGLNKGRVGQFYKK</sequence>
<dbReference type="InterPro" id="IPR051768">
    <property type="entry name" value="Bact_secretion_toxin"/>
</dbReference>
<evidence type="ECO:0000313" key="4">
    <source>
        <dbReference type="EMBL" id="GGL43271.1"/>
    </source>
</evidence>
<evidence type="ECO:0000313" key="5">
    <source>
        <dbReference type="Proteomes" id="UP000654670"/>
    </source>
</evidence>
<evidence type="ECO:0000259" key="3">
    <source>
        <dbReference type="Pfam" id="PF04740"/>
    </source>
</evidence>
<dbReference type="AlphaFoldDB" id="A0A917RXS7"/>
<evidence type="ECO:0000256" key="1">
    <source>
        <dbReference type="ARBA" id="ARBA00034117"/>
    </source>
</evidence>
<proteinExistence type="inferred from homology"/>
<name>A0A917RXS7_9BACL</name>
<reference evidence="4" key="1">
    <citation type="journal article" date="2014" name="Int. J. Syst. Evol. Microbiol.">
        <title>Complete genome sequence of Corynebacterium casei LMG S-19264T (=DSM 44701T), isolated from a smear-ripened cheese.</title>
        <authorList>
            <consortium name="US DOE Joint Genome Institute (JGI-PGF)"/>
            <person name="Walter F."/>
            <person name="Albersmeier A."/>
            <person name="Kalinowski J."/>
            <person name="Ruckert C."/>
        </authorList>
    </citation>
    <scope>NUCLEOTIDE SEQUENCE</scope>
    <source>
        <strain evidence="4">JCM 15325</strain>
    </source>
</reference>
<protein>
    <recommendedName>
        <fullName evidence="3">LXG domain-containing protein</fullName>
    </recommendedName>
</protein>
<dbReference type="InterPro" id="IPR006829">
    <property type="entry name" value="LXG_dom"/>
</dbReference>
<evidence type="ECO:0000256" key="2">
    <source>
        <dbReference type="SAM" id="Coils"/>
    </source>
</evidence>
<dbReference type="Pfam" id="PF04740">
    <property type="entry name" value="LXG"/>
    <property type="match status" value="1"/>
</dbReference>